<feature type="active site" description="Proton donor" evidence="4">
    <location>
        <position position="164"/>
    </location>
</feature>
<evidence type="ECO:0000256" key="4">
    <source>
        <dbReference type="PROSITE-ProRule" id="PRU01100"/>
    </source>
</evidence>
<dbReference type="AlphaFoldDB" id="A0A2P4UQ03"/>
<evidence type="ECO:0000313" key="6">
    <source>
        <dbReference type="EMBL" id="POM27128.1"/>
    </source>
</evidence>
<dbReference type="EC" id="3.2.1.4" evidence="6"/>
<dbReference type="PANTHER" id="PTHR40079:SF4">
    <property type="entry name" value="GH26 DOMAIN-CONTAINING PROTEIN-RELATED"/>
    <property type="match status" value="1"/>
</dbReference>
<dbReference type="EMBL" id="MTBP01000001">
    <property type="protein sequence ID" value="POM27128.1"/>
    <property type="molecule type" value="Genomic_DNA"/>
</dbReference>
<dbReference type="GO" id="GO:0016985">
    <property type="term" value="F:mannan endo-1,4-beta-mannosidase activity"/>
    <property type="evidence" value="ECO:0007669"/>
    <property type="project" value="InterPro"/>
</dbReference>
<accession>A0A2P4UQ03</accession>
<dbReference type="GO" id="GO:0008810">
    <property type="term" value="F:cellulase activity"/>
    <property type="evidence" value="ECO:0007669"/>
    <property type="project" value="UniProtKB-EC"/>
</dbReference>
<dbReference type="SUPFAM" id="SSF51445">
    <property type="entry name" value="(Trans)glycosidases"/>
    <property type="match status" value="1"/>
</dbReference>
<feature type="active site" description="Nucleophile" evidence="4">
    <location>
        <position position="263"/>
    </location>
</feature>
<dbReference type="PROSITE" id="PS51764">
    <property type="entry name" value="GH26"/>
    <property type="match status" value="1"/>
</dbReference>
<sequence length="340" mass="37123">MNKSAGASGGTGRRRAVAAGLAAGLAVAGGGAVYAWRHGGPDVRGLADYPRGGPQAPRTGAWFGAYVEPRDGDHTQQGLINAVTDYDRRIGGPLDLVRTYYPWNKEFPRDVDRRFAGEGRVVMIGWGGTKTGSIIDGDQDDVIRARARGLKALGKPVLLAWRGEMDRPNLASEVGGPKKYIAAWKRIRAIFHDEGADNVGWVWCPTAEGFDNGRAPAYYPGDGQVDWLCSDGYAYPTLTEPAKIFGAWLAWAGKHDKPAVIGEYGAEENGGARVGWLQSFGTYIQQNAQVKAVAYYDKDHQHNASTVMRYSLRGHPASMKAFRDLAHTPYFDPDQRRRRG</sequence>
<keyword evidence="3 4" id="KW-0326">Glycosidase</keyword>
<comment type="caution">
    <text evidence="6">The sequence shown here is derived from an EMBL/GenBank/DDBJ whole genome shotgun (WGS) entry which is preliminary data.</text>
</comment>
<dbReference type="InterPro" id="IPR022790">
    <property type="entry name" value="GH26_dom"/>
</dbReference>
<dbReference type="GO" id="GO:0006080">
    <property type="term" value="P:substituted mannan metabolic process"/>
    <property type="evidence" value="ECO:0007669"/>
    <property type="project" value="InterPro"/>
</dbReference>
<dbReference type="Gene3D" id="3.20.20.80">
    <property type="entry name" value="Glycosidases"/>
    <property type="match status" value="1"/>
</dbReference>
<evidence type="ECO:0000256" key="2">
    <source>
        <dbReference type="ARBA" id="ARBA00022801"/>
    </source>
</evidence>
<gene>
    <name evidence="6" type="primary">celH_3</name>
    <name evidence="6" type="ORF">BTM25_15380</name>
</gene>
<keyword evidence="2 4" id="KW-0378">Hydrolase</keyword>
<dbReference type="RefSeq" id="WP_103561992.1">
    <property type="nucleotide sequence ID" value="NZ_MTBP01000001.1"/>
</dbReference>
<keyword evidence="7" id="KW-1185">Reference proteome</keyword>
<proteinExistence type="inferred from homology"/>
<reference evidence="6 7" key="1">
    <citation type="journal article" date="2017" name="Chemistry">
        <title>Isolation, Biosynthesis and Chemical Modifications of Rubterolones A-F: Rare Tropolone Alkaloids from Actinomadura sp. 5-2.</title>
        <authorList>
            <person name="Guo H."/>
            <person name="Benndorf R."/>
            <person name="Leichnitz D."/>
            <person name="Klassen J.L."/>
            <person name="Vollmers J."/>
            <person name="Gorls H."/>
            <person name="Steinacker M."/>
            <person name="Weigel C."/>
            <person name="Dahse H.M."/>
            <person name="Kaster A.K."/>
            <person name="de Beer Z.W."/>
            <person name="Poulsen M."/>
            <person name="Beemelmanns C."/>
        </authorList>
    </citation>
    <scope>NUCLEOTIDE SEQUENCE [LARGE SCALE GENOMIC DNA]</scope>
    <source>
        <strain evidence="6 7">5-2</strain>
    </source>
</reference>
<organism evidence="6 7">
    <name type="scientific">Actinomadura rubteroloni</name>
    <dbReference type="NCBI Taxonomy" id="1926885"/>
    <lineage>
        <taxon>Bacteria</taxon>
        <taxon>Bacillati</taxon>
        <taxon>Actinomycetota</taxon>
        <taxon>Actinomycetes</taxon>
        <taxon>Streptosporangiales</taxon>
        <taxon>Thermomonosporaceae</taxon>
        <taxon>Actinomadura</taxon>
    </lineage>
</organism>
<evidence type="ECO:0000313" key="7">
    <source>
        <dbReference type="Proteomes" id="UP000242367"/>
    </source>
</evidence>
<name>A0A2P4UQ03_9ACTN</name>
<feature type="domain" description="GH26" evidence="5">
    <location>
        <begin position="41"/>
        <end position="322"/>
    </location>
</feature>
<dbReference type="PANTHER" id="PTHR40079">
    <property type="entry name" value="MANNAN ENDO-1,4-BETA-MANNOSIDASE E-RELATED"/>
    <property type="match status" value="1"/>
</dbReference>
<comment type="similarity">
    <text evidence="1 4">Belongs to the glycosyl hydrolase 26 family.</text>
</comment>
<protein>
    <submittedName>
        <fullName evidence="6">Endoglucanase H</fullName>
        <ecNumber evidence="6">3.2.1.4</ecNumber>
    </submittedName>
</protein>
<dbReference type="InterPro" id="IPR000805">
    <property type="entry name" value="Glyco_hydro_26"/>
</dbReference>
<evidence type="ECO:0000256" key="1">
    <source>
        <dbReference type="ARBA" id="ARBA00007754"/>
    </source>
</evidence>
<evidence type="ECO:0000256" key="3">
    <source>
        <dbReference type="ARBA" id="ARBA00023295"/>
    </source>
</evidence>
<dbReference type="Proteomes" id="UP000242367">
    <property type="component" value="Unassembled WGS sequence"/>
</dbReference>
<dbReference type="InterPro" id="IPR017853">
    <property type="entry name" value="GH"/>
</dbReference>
<evidence type="ECO:0000259" key="5">
    <source>
        <dbReference type="PROSITE" id="PS51764"/>
    </source>
</evidence>